<organism evidence="2 3">
    <name type="scientific">Maribacter litoralis</name>
    <dbReference type="NCBI Taxonomy" id="2059726"/>
    <lineage>
        <taxon>Bacteria</taxon>
        <taxon>Pseudomonadati</taxon>
        <taxon>Bacteroidota</taxon>
        <taxon>Flavobacteriia</taxon>
        <taxon>Flavobacteriales</taxon>
        <taxon>Flavobacteriaceae</taxon>
        <taxon>Maribacter</taxon>
    </lineage>
</organism>
<evidence type="ECO:0000259" key="1">
    <source>
        <dbReference type="Pfam" id="PF00535"/>
    </source>
</evidence>
<feature type="domain" description="Glycosyltransferase 2-like" evidence="1">
    <location>
        <begin position="7"/>
        <end position="172"/>
    </location>
</feature>
<dbReference type="CDD" id="cd00761">
    <property type="entry name" value="Glyco_tranf_GTA_type"/>
    <property type="match status" value="1"/>
</dbReference>
<evidence type="ECO:0000313" key="3">
    <source>
        <dbReference type="Proteomes" id="UP000430202"/>
    </source>
</evidence>
<evidence type="ECO:0000313" key="2">
    <source>
        <dbReference type="EMBL" id="VXC07437.1"/>
    </source>
</evidence>
<protein>
    <submittedName>
        <fullName evidence="2">Glycosyltransferase involved in cell wall bisynthesis</fullName>
    </submittedName>
</protein>
<keyword evidence="2" id="KW-0808">Transferase</keyword>
<proteinExistence type="predicted"/>
<dbReference type="Proteomes" id="UP000430202">
    <property type="component" value="Unassembled WGS sequence"/>
</dbReference>
<dbReference type="SUPFAM" id="SSF53448">
    <property type="entry name" value="Nucleotide-diphospho-sugar transferases"/>
    <property type="match status" value="1"/>
</dbReference>
<dbReference type="GO" id="GO:0016758">
    <property type="term" value="F:hexosyltransferase activity"/>
    <property type="evidence" value="ECO:0007669"/>
    <property type="project" value="UniProtKB-ARBA"/>
</dbReference>
<dbReference type="InterPro" id="IPR029044">
    <property type="entry name" value="Nucleotide-diphossugar_trans"/>
</dbReference>
<keyword evidence="3" id="KW-1185">Reference proteome</keyword>
<dbReference type="RefSeq" id="WP_159303690.1">
    <property type="nucleotide sequence ID" value="NZ_LR733271.1"/>
</dbReference>
<accession>A0A653W115</accession>
<reference evidence="2 3" key="1">
    <citation type="submission" date="2019-10" db="EMBL/GenBank/DDBJ databases">
        <authorList>
            <person name="Karimi E."/>
        </authorList>
    </citation>
    <scope>NUCLEOTIDE SEQUENCE [LARGE SCALE GENOMIC DNA]</scope>
    <source>
        <strain evidence="2">Maribacter sp. 151</strain>
    </source>
</reference>
<dbReference type="Gene3D" id="3.40.50.720">
    <property type="entry name" value="NAD(P)-binding Rossmann-like Domain"/>
    <property type="match status" value="1"/>
</dbReference>
<gene>
    <name evidence="2" type="ORF">MARI151_50532</name>
</gene>
<name>A0A653W115_9FLAO</name>
<dbReference type="PANTHER" id="PTHR22916:SF3">
    <property type="entry name" value="UDP-GLCNAC:BETAGAL BETA-1,3-N-ACETYLGLUCOSAMINYLTRANSFERASE-LIKE PROTEIN 1"/>
    <property type="match status" value="1"/>
</dbReference>
<dbReference type="AlphaFoldDB" id="A0A653W115"/>
<dbReference type="InterPro" id="IPR001173">
    <property type="entry name" value="Glyco_trans_2-like"/>
</dbReference>
<dbReference type="Gene3D" id="3.90.550.10">
    <property type="entry name" value="Spore Coat Polysaccharide Biosynthesis Protein SpsA, Chain A"/>
    <property type="match status" value="1"/>
</dbReference>
<dbReference type="PANTHER" id="PTHR22916">
    <property type="entry name" value="GLYCOSYLTRANSFERASE"/>
    <property type="match status" value="1"/>
</dbReference>
<sequence length="335" mass="39162">MVNPLVSIVIPFKDVDEYFEECLNSILNQTYKNWEVIAINDHSSDNSLAIANTFATKDARFKIYSNDESGIITALRKAYRHSKGEYITRMDADDHMTKDRIEIMVTSLIQKGKGHLAVGKVKYFSEKGVNDGYDRYEKWLNKLTASGDNFKEIYKECVIPSPCWMVHRADFEACDAFNPDRYPEDYDLAFRFYEKGLQCIPCTTTLHYWRDYDHRTSRTSEHYAQNYFLDIKLFYFLKLELQPTHKLVVWGAGKKGKTIASSLVEKDIQFHWVCDNQKKIGKDIYGVKLLHYSALKNLEHSKTIITVANEEEQVQIKSFFQKLNLKPAIDYYFFC</sequence>
<dbReference type="Pfam" id="PF00535">
    <property type="entry name" value="Glycos_transf_2"/>
    <property type="match status" value="1"/>
</dbReference>
<dbReference type="EMBL" id="CABWLR010000005">
    <property type="protein sequence ID" value="VXC07437.1"/>
    <property type="molecule type" value="Genomic_DNA"/>
</dbReference>